<dbReference type="PANTHER" id="PTHR45947">
    <property type="entry name" value="SULFOQUINOVOSYL TRANSFERASE SQD2"/>
    <property type="match status" value="1"/>
</dbReference>
<accession>A0A1I3FUJ0</accession>
<dbReference type="Gene3D" id="3.40.50.2000">
    <property type="entry name" value="Glycogen Phosphorylase B"/>
    <property type="match status" value="2"/>
</dbReference>
<evidence type="ECO:0000313" key="2">
    <source>
        <dbReference type="EMBL" id="SFI14896.1"/>
    </source>
</evidence>
<dbReference type="Proteomes" id="UP000199040">
    <property type="component" value="Unassembled WGS sequence"/>
</dbReference>
<name>A0A1I3FUJ0_9GAMM</name>
<dbReference type="RefSeq" id="WP_092850040.1">
    <property type="nucleotide sequence ID" value="NZ_FOPY01000021.1"/>
</dbReference>
<dbReference type="AlphaFoldDB" id="A0A1I3FUJ0"/>
<keyword evidence="2" id="KW-0808">Transferase</keyword>
<sequence length="384" mass="42653">MRIAMVSETWAPDINGVAHTLGHLTRELIRRGIEVQLIRPAPQAPTRAEGMTHELQVRGIRVPRYTDVQLGMPSRRAMAALWREARPDIIYVATEGPLGWSALNLARHLGIPVVSGFHTNFDHYAGDYGVGWMKKPVCSVLRHFHNRTQATLVPTAQRAAELKMLGFKNVEVLGRGIDADHFGPHRRDGELRRAWGVSEHQPVALHVGRLAQEKNLTLLAEAFDAMQRSQPDLQPVLVGDGPQRAALEKRLPTAIFTGFVDSDTLARHYASADMFVFPSMSETYGNVVNEAMASALGIVAFDYAAAAEMIEHERTGLVVPFGDERAFIDAAVALCQQPVRYAQMGNAARLRVESQRWSHVADQYLDILRQTLETAHGKPQLSRI</sequence>
<dbReference type="GO" id="GO:0016757">
    <property type="term" value="F:glycosyltransferase activity"/>
    <property type="evidence" value="ECO:0007669"/>
    <property type="project" value="TreeGrafter"/>
</dbReference>
<dbReference type="Pfam" id="PF13439">
    <property type="entry name" value="Glyco_transf_4"/>
    <property type="match status" value="1"/>
</dbReference>
<dbReference type="CDD" id="cd03814">
    <property type="entry name" value="GT4-like"/>
    <property type="match status" value="1"/>
</dbReference>
<gene>
    <name evidence="2" type="ORF">SAMN04487959_12135</name>
</gene>
<proteinExistence type="predicted"/>
<organism evidence="2 3">
    <name type="scientific">Modicisalibacter xianhensis</name>
    <dbReference type="NCBI Taxonomy" id="442341"/>
    <lineage>
        <taxon>Bacteria</taxon>
        <taxon>Pseudomonadati</taxon>
        <taxon>Pseudomonadota</taxon>
        <taxon>Gammaproteobacteria</taxon>
        <taxon>Oceanospirillales</taxon>
        <taxon>Halomonadaceae</taxon>
        <taxon>Modicisalibacter</taxon>
    </lineage>
</organism>
<dbReference type="Pfam" id="PF13692">
    <property type="entry name" value="Glyco_trans_1_4"/>
    <property type="match status" value="1"/>
</dbReference>
<feature type="domain" description="Glycosyltransferase subfamily 4-like N-terminal" evidence="1">
    <location>
        <begin position="14"/>
        <end position="180"/>
    </location>
</feature>
<dbReference type="InterPro" id="IPR050194">
    <property type="entry name" value="Glycosyltransferase_grp1"/>
</dbReference>
<dbReference type="InterPro" id="IPR028098">
    <property type="entry name" value="Glyco_trans_4-like_N"/>
</dbReference>
<dbReference type="SUPFAM" id="SSF53756">
    <property type="entry name" value="UDP-Glycosyltransferase/glycogen phosphorylase"/>
    <property type="match status" value="1"/>
</dbReference>
<dbReference type="STRING" id="442341.SAMN04487959_12135"/>
<dbReference type="EMBL" id="FOPY01000021">
    <property type="protein sequence ID" value="SFI14896.1"/>
    <property type="molecule type" value="Genomic_DNA"/>
</dbReference>
<keyword evidence="3" id="KW-1185">Reference proteome</keyword>
<reference evidence="2 3" key="1">
    <citation type="submission" date="2016-10" db="EMBL/GenBank/DDBJ databases">
        <authorList>
            <person name="de Groot N.N."/>
        </authorList>
    </citation>
    <scope>NUCLEOTIDE SEQUENCE [LARGE SCALE GENOMIC DNA]</scope>
    <source>
        <strain evidence="2 3">CGMCC 1.6848</strain>
    </source>
</reference>
<evidence type="ECO:0000313" key="3">
    <source>
        <dbReference type="Proteomes" id="UP000199040"/>
    </source>
</evidence>
<evidence type="ECO:0000259" key="1">
    <source>
        <dbReference type="Pfam" id="PF13439"/>
    </source>
</evidence>
<dbReference type="PANTHER" id="PTHR45947:SF3">
    <property type="entry name" value="SULFOQUINOVOSYL TRANSFERASE SQD2"/>
    <property type="match status" value="1"/>
</dbReference>
<protein>
    <submittedName>
        <fullName evidence="2">Glycosyltransferase involved in cell wall bisynthesis</fullName>
    </submittedName>
</protein>